<dbReference type="PANTHER" id="PTHR48111:SF1">
    <property type="entry name" value="TWO-COMPONENT RESPONSE REGULATOR ORR33"/>
    <property type="match status" value="1"/>
</dbReference>
<evidence type="ECO:0000259" key="10">
    <source>
        <dbReference type="PROSITE" id="PS51755"/>
    </source>
</evidence>
<dbReference type="InterPro" id="IPR016032">
    <property type="entry name" value="Sig_transdc_resp-reg_C-effctor"/>
</dbReference>
<keyword evidence="2" id="KW-0902">Two-component regulatory system</keyword>
<dbReference type="CDD" id="cd00383">
    <property type="entry name" value="trans_reg_C"/>
    <property type="match status" value="1"/>
</dbReference>
<evidence type="ECO:0000259" key="9">
    <source>
        <dbReference type="PROSITE" id="PS50110"/>
    </source>
</evidence>
<dbReference type="InterPro" id="IPR036388">
    <property type="entry name" value="WH-like_DNA-bd_sf"/>
</dbReference>
<accession>A0A0V8M0F0</accession>
<dbReference type="SUPFAM" id="SSF46894">
    <property type="entry name" value="C-terminal effector domain of the bipartite response regulators"/>
    <property type="match status" value="1"/>
</dbReference>
<keyword evidence="3" id="KW-0805">Transcription regulation</keyword>
<comment type="caution">
    <text evidence="11">The sequence shown here is derived from an EMBL/GenBank/DDBJ whole genome shotgun (WGS) entry which is preliminary data.</text>
</comment>
<evidence type="ECO:0000313" key="11">
    <source>
        <dbReference type="EMBL" id="KSV17184.1"/>
    </source>
</evidence>
<dbReference type="GO" id="GO:0006355">
    <property type="term" value="P:regulation of DNA-templated transcription"/>
    <property type="evidence" value="ECO:0007669"/>
    <property type="project" value="InterPro"/>
</dbReference>
<dbReference type="GO" id="GO:0000976">
    <property type="term" value="F:transcription cis-regulatory region binding"/>
    <property type="evidence" value="ECO:0007669"/>
    <property type="project" value="TreeGrafter"/>
</dbReference>
<proteinExistence type="predicted"/>
<dbReference type="RefSeq" id="WP_058292637.1">
    <property type="nucleotide sequence ID" value="NZ_JGYD01000025.1"/>
</dbReference>
<dbReference type="EMBL" id="JGYD01000025">
    <property type="protein sequence ID" value="KSV17184.1"/>
    <property type="molecule type" value="Genomic_DNA"/>
</dbReference>
<sequence length="223" mass="25689">MLKLFIVTADTKKMGSLLRELEADRFEIKQAASFVLAYPLLAEFVPDIVMLDFLSLKTEESEWEIPENVSLAKNPLIMGLLPADDYEEIALKPGLDDFIRWPGSVNELKVRLVRLAEKWGMSEPGIIRAGDLIIDTLGCEVTLSGRLLDLTFREFELLKFLAQNRGRVFSREALLNKVWGYDYYGGDRTVDVHITRLRGKIEDQTHTFVETVRNIGYRFKRRF</sequence>
<dbReference type="Gene3D" id="1.10.10.10">
    <property type="entry name" value="Winged helix-like DNA-binding domain superfamily/Winged helix DNA-binding domain"/>
    <property type="match status" value="1"/>
</dbReference>
<gene>
    <name evidence="11" type="ORF">DA01_07095</name>
</gene>
<dbReference type="PANTHER" id="PTHR48111">
    <property type="entry name" value="REGULATOR OF RPOS"/>
    <property type="match status" value="1"/>
</dbReference>
<evidence type="ECO:0000313" key="12">
    <source>
        <dbReference type="Proteomes" id="UP000053577"/>
    </source>
</evidence>
<keyword evidence="5" id="KW-0010">Activator</keyword>
<dbReference type="InterPro" id="IPR001789">
    <property type="entry name" value="Sig_transdc_resp-reg_receiver"/>
</dbReference>
<dbReference type="GO" id="GO:0005829">
    <property type="term" value="C:cytosol"/>
    <property type="evidence" value="ECO:0007669"/>
    <property type="project" value="TreeGrafter"/>
</dbReference>
<dbReference type="GO" id="GO:0032993">
    <property type="term" value="C:protein-DNA complex"/>
    <property type="evidence" value="ECO:0007669"/>
    <property type="project" value="TreeGrafter"/>
</dbReference>
<evidence type="ECO:0000256" key="3">
    <source>
        <dbReference type="ARBA" id="ARBA00023015"/>
    </source>
</evidence>
<evidence type="ECO:0000256" key="7">
    <source>
        <dbReference type="PROSITE-ProRule" id="PRU00169"/>
    </source>
</evidence>
<dbReference type="OrthoDB" id="8927943at2"/>
<evidence type="ECO:0000256" key="4">
    <source>
        <dbReference type="ARBA" id="ARBA00023125"/>
    </source>
</evidence>
<dbReference type="AlphaFoldDB" id="A0A0V8M0F0"/>
<dbReference type="GO" id="GO:0000156">
    <property type="term" value="F:phosphorelay response regulator activity"/>
    <property type="evidence" value="ECO:0007669"/>
    <property type="project" value="TreeGrafter"/>
</dbReference>
<protein>
    <submittedName>
        <fullName evidence="11">Transcriptional regulator</fullName>
    </submittedName>
</protein>
<evidence type="ECO:0000256" key="6">
    <source>
        <dbReference type="ARBA" id="ARBA00023163"/>
    </source>
</evidence>
<keyword evidence="6" id="KW-0804">Transcription</keyword>
<feature type="DNA-binding region" description="OmpR/PhoB-type" evidence="8">
    <location>
        <begin position="124"/>
        <end position="221"/>
    </location>
</feature>
<feature type="modified residue" description="4-aspartylphosphate" evidence="7">
    <location>
        <position position="52"/>
    </location>
</feature>
<name>A0A0V8M0F0_9CHLR</name>
<dbReference type="InterPro" id="IPR011006">
    <property type="entry name" value="CheY-like_superfamily"/>
</dbReference>
<dbReference type="FunFam" id="1.10.10.10:FF:000216">
    <property type="entry name" value="DNA-binding response regulator"/>
    <property type="match status" value="1"/>
</dbReference>
<evidence type="ECO:0000256" key="2">
    <source>
        <dbReference type="ARBA" id="ARBA00023012"/>
    </source>
</evidence>
<feature type="domain" description="Response regulatory" evidence="9">
    <location>
        <begin position="3"/>
        <end position="116"/>
    </location>
</feature>
<feature type="domain" description="OmpR/PhoB-type" evidence="10">
    <location>
        <begin position="124"/>
        <end position="221"/>
    </location>
</feature>
<dbReference type="PATRIC" id="fig|61435.5.peg.1396"/>
<evidence type="ECO:0000256" key="1">
    <source>
        <dbReference type="ARBA" id="ARBA00022553"/>
    </source>
</evidence>
<organism evidence="11 12">
    <name type="scientific">Dehalococcoides mccartyi</name>
    <dbReference type="NCBI Taxonomy" id="61435"/>
    <lineage>
        <taxon>Bacteria</taxon>
        <taxon>Bacillati</taxon>
        <taxon>Chloroflexota</taxon>
        <taxon>Dehalococcoidia</taxon>
        <taxon>Dehalococcoidales</taxon>
        <taxon>Dehalococcoidaceae</taxon>
        <taxon>Dehalococcoides</taxon>
    </lineage>
</organism>
<reference evidence="11 12" key="1">
    <citation type="journal article" date="2015" name="Sci. Rep.">
        <title>A comparative genomics and reductive dehalogenase gene transcription study of two chloroethene-respiring bacteria, Dehalococcoides mccartyi strains MB and 11a.</title>
        <authorList>
            <person name="Low A."/>
            <person name="Shen Z."/>
            <person name="Cheng D."/>
            <person name="Rogers M.J."/>
            <person name="Lee P.K."/>
            <person name="He J."/>
        </authorList>
    </citation>
    <scope>NUCLEOTIDE SEQUENCE [LARGE SCALE GENOMIC DNA]</scope>
    <source>
        <strain evidence="11 12">MB</strain>
    </source>
</reference>
<dbReference type="InterPro" id="IPR001867">
    <property type="entry name" value="OmpR/PhoB-type_DNA-bd"/>
</dbReference>
<dbReference type="PROSITE" id="PS51755">
    <property type="entry name" value="OMPR_PHOB"/>
    <property type="match status" value="1"/>
</dbReference>
<keyword evidence="1 7" id="KW-0597">Phosphoprotein</keyword>
<dbReference type="PROSITE" id="PS50110">
    <property type="entry name" value="RESPONSE_REGULATORY"/>
    <property type="match status" value="1"/>
</dbReference>
<keyword evidence="4 8" id="KW-0238">DNA-binding</keyword>
<dbReference type="SUPFAM" id="SSF52172">
    <property type="entry name" value="CheY-like"/>
    <property type="match status" value="1"/>
</dbReference>
<dbReference type="Pfam" id="PF00486">
    <property type="entry name" value="Trans_reg_C"/>
    <property type="match status" value="1"/>
</dbReference>
<dbReference type="Proteomes" id="UP000053577">
    <property type="component" value="Unassembled WGS sequence"/>
</dbReference>
<evidence type="ECO:0000256" key="5">
    <source>
        <dbReference type="ARBA" id="ARBA00023159"/>
    </source>
</evidence>
<dbReference type="InterPro" id="IPR039420">
    <property type="entry name" value="WalR-like"/>
</dbReference>
<dbReference type="SMART" id="SM00862">
    <property type="entry name" value="Trans_reg_C"/>
    <property type="match status" value="1"/>
</dbReference>
<evidence type="ECO:0000256" key="8">
    <source>
        <dbReference type="PROSITE-ProRule" id="PRU01091"/>
    </source>
</evidence>